<dbReference type="GO" id="GO:0003677">
    <property type="term" value="F:DNA binding"/>
    <property type="evidence" value="ECO:0007669"/>
    <property type="project" value="InterPro"/>
</dbReference>
<evidence type="ECO:0000313" key="2">
    <source>
        <dbReference type="EMBL" id="MDY5141541.1"/>
    </source>
</evidence>
<dbReference type="EMBL" id="JAWNFV010000039">
    <property type="protein sequence ID" value="MDY5141541.1"/>
    <property type="molecule type" value="Genomic_DNA"/>
</dbReference>
<feature type="domain" description="Transposase IS4-like" evidence="1">
    <location>
        <begin position="173"/>
        <end position="447"/>
    </location>
</feature>
<feature type="non-terminal residue" evidence="2">
    <location>
        <position position="492"/>
    </location>
</feature>
<sequence>MITKSGATAVQVVWRYVDRKPVLEHIGSAHTPGELALLKAQAQRLIDGDQLSLDLETGVETAPTRVASGSVDNPLTVASSRAGYLLDAIRGAFDFLELGPPTNHDPVFYDLVAARIIHPGSKFDSIETLAEVGAGSASYSTIKRHLPRYAEEEFRDRITATLARHAGIGPGVLVLYDVTTLYFETDKEDELRKPGYSKERRIDPQITVGMLTDACGLPLAIGGFEGNRAKTHTMLPMIERLRRVYRLTDITVVADAGMFSASNKQEIIGAGLGYILGTKERDIPVPIAKWREENPGKDYVDGQVWRQENHASKAAGQGVGVVESVVYYQYSKDRARRTRRGVKEQLDKARRAVEGKIPVKRNRYVDLQAPNKRVNQALADKHLALAGIKGYETNRLDLDAGAVIGFYRQLFRIEKSFRMAKSDLRARPIFHRKEDSIQAHLTIVMVAMACGHVLEQATGVSLKRLVRTLKKYRSFTLEVGGQVVHARTPLPA</sequence>
<dbReference type="AlphaFoldDB" id="A0AAW9HQ83"/>
<dbReference type="SUPFAM" id="SSF53098">
    <property type="entry name" value="Ribonuclease H-like"/>
    <property type="match status" value="1"/>
</dbReference>
<dbReference type="InterPro" id="IPR047654">
    <property type="entry name" value="IS1634_transpos"/>
</dbReference>
<dbReference type="PANTHER" id="PTHR34614">
    <property type="match status" value="1"/>
</dbReference>
<dbReference type="GO" id="GO:0006313">
    <property type="term" value="P:DNA transposition"/>
    <property type="evidence" value="ECO:0007669"/>
    <property type="project" value="InterPro"/>
</dbReference>
<evidence type="ECO:0000313" key="3">
    <source>
        <dbReference type="Proteomes" id="UP001288320"/>
    </source>
</evidence>
<gene>
    <name evidence="2" type="ORF">R6G74_09515</name>
</gene>
<comment type="caution">
    <text evidence="2">The sequence shown here is derived from an EMBL/GenBank/DDBJ whole genome shotgun (WGS) entry which is preliminary data.</text>
</comment>
<dbReference type="InterPro" id="IPR002559">
    <property type="entry name" value="Transposase_11"/>
</dbReference>
<protein>
    <submittedName>
        <fullName evidence="2">IS1634 family transposase</fullName>
    </submittedName>
</protein>
<organism evidence="2 3">
    <name type="scientific">Actinotignum timonense</name>
    <dbReference type="NCBI Taxonomy" id="1870995"/>
    <lineage>
        <taxon>Bacteria</taxon>
        <taxon>Bacillati</taxon>
        <taxon>Actinomycetota</taxon>
        <taxon>Actinomycetes</taxon>
        <taxon>Actinomycetales</taxon>
        <taxon>Actinomycetaceae</taxon>
        <taxon>Actinotignum</taxon>
    </lineage>
</organism>
<dbReference type="InterPro" id="IPR012337">
    <property type="entry name" value="RNaseH-like_sf"/>
</dbReference>
<accession>A0AAW9HQ83</accession>
<dbReference type="GO" id="GO:0004803">
    <property type="term" value="F:transposase activity"/>
    <property type="evidence" value="ECO:0007669"/>
    <property type="project" value="InterPro"/>
</dbReference>
<dbReference type="NCBIfam" id="NF033559">
    <property type="entry name" value="transpos_IS1634"/>
    <property type="match status" value="1"/>
</dbReference>
<reference evidence="2" key="1">
    <citation type="submission" date="2023-10" db="EMBL/GenBank/DDBJ databases">
        <title>Whole Genome based description of the genera Actinobaculum and Actinotignum reveals a complex phylogenetic relationship within the species included in the genus Actinotignum.</title>
        <authorList>
            <person name="Jensen C.S."/>
            <person name="Dargis R."/>
            <person name="Kemp M."/>
            <person name="Christensen J.J."/>
        </authorList>
    </citation>
    <scope>NUCLEOTIDE SEQUENCE</scope>
    <source>
        <strain evidence="2">SLA_B245</strain>
    </source>
</reference>
<proteinExistence type="predicted"/>
<dbReference type="Pfam" id="PF01609">
    <property type="entry name" value="DDE_Tnp_1"/>
    <property type="match status" value="1"/>
</dbReference>
<evidence type="ECO:0000259" key="1">
    <source>
        <dbReference type="Pfam" id="PF01609"/>
    </source>
</evidence>
<dbReference type="PANTHER" id="PTHR34614:SF2">
    <property type="entry name" value="TRANSPOSASE IS4-LIKE DOMAIN-CONTAINING PROTEIN"/>
    <property type="match status" value="1"/>
</dbReference>
<dbReference type="Proteomes" id="UP001288320">
    <property type="component" value="Unassembled WGS sequence"/>
</dbReference>
<name>A0AAW9HQ83_9ACTO</name>